<sequence>MDKLDKVVNRKLIFKCGCACNCGIGLPPFDILKPLRDITPPDSDELTTVTTGSYTNSPENNKNVVFIGQLEIYGEPESCKYDQNRRQRINWSFTNARYRQIVRENEILLKKIMINSKVRSLDKLTNDIKSLQSSAAVNRFRMQQQIRRDNQVLLQHWSKHKSRKRSSEKNPEVLKKQVKA</sequence>
<dbReference type="Proteomes" id="UP000015103">
    <property type="component" value="Unassembled WGS sequence"/>
</dbReference>
<reference evidence="2" key="1">
    <citation type="submission" date="2015-05" db="UniProtKB">
        <authorList>
            <consortium name="EnsemblMetazoa"/>
        </authorList>
    </citation>
    <scope>IDENTIFICATION</scope>
</reference>
<comment type="similarity">
    <text evidence="1">Belongs to the CFAP97 family.</text>
</comment>
<dbReference type="InterPro" id="IPR038791">
    <property type="entry name" value="Cfap97/Hemingway"/>
</dbReference>
<dbReference type="Pfam" id="PF13879">
    <property type="entry name" value="Hmw_CFAP97"/>
    <property type="match status" value="1"/>
</dbReference>
<dbReference type="VEuPathDB" id="VectorBase:RPRC015016"/>
<dbReference type="PANTHER" id="PTHR23035:SF2">
    <property type="entry name" value="KIAA1430 HOMOLOGUE"/>
    <property type="match status" value="1"/>
</dbReference>
<evidence type="ECO:0000313" key="2">
    <source>
        <dbReference type="EnsemblMetazoa" id="RPRC015016-PA"/>
    </source>
</evidence>
<keyword evidence="3" id="KW-1185">Reference proteome</keyword>
<protein>
    <submittedName>
        <fullName evidence="2">Uncharacterized protein</fullName>
    </submittedName>
</protein>
<dbReference type="EMBL" id="ACPB03001636">
    <property type="status" value="NOT_ANNOTATED_CDS"/>
    <property type="molecule type" value="Genomic_DNA"/>
</dbReference>
<evidence type="ECO:0000313" key="3">
    <source>
        <dbReference type="Proteomes" id="UP000015103"/>
    </source>
</evidence>
<dbReference type="HOGENOM" id="CLU_1500011_0_0_1"/>
<dbReference type="InParanoid" id="T1IFE7"/>
<proteinExistence type="inferred from homology"/>
<organism evidence="2 3">
    <name type="scientific">Rhodnius prolixus</name>
    <name type="common">Triatomid bug</name>
    <dbReference type="NCBI Taxonomy" id="13249"/>
    <lineage>
        <taxon>Eukaryota</taxon>
        <taxon>Metazoa</taxon>
        <taxon>Ecdysozoa</taxon>
        <taxon>Arthropoda</taxon>
        <taxon>Hexapoda</taxon>
        <taxon>Insecta</taxon>
        <taxon>Pterygota</taxon>
        <taxon>Neoptera</taxon>
        <taxon>Paraneoptera</taxon>
        <taxon>Hemiptera</taxon>
        <taxon>Heteroptera</taxon>
        <taxon>Panheteroptera</taxon>
        <taxon>Cimicomorpha</taxon>
        <taxon>Reduviidae</taxon>
        <taxon>Triatominae</taxon>
        <taxon>Rhodnius</taxon>
    </lineage>
</organism>
<dbReference type="EnsemblMetazoa" id="RPRC015016-RA">
    <property type="protein sequence ID" value="RPRC015016-PA"/>
    <property type="gene ID" value="RPRC015016"/>
</dbReference>
<evidence type="ECO:0000256" key="1">
    <source>
        <dbReference type="ARBA" id="ARBA00008315"/>
    </source>
</evidence>
<name>T1IFE7_RHOPR</name>
<dbReference type="PANTHER" id="PTHR23035">
    <property type="entry name" value="CILIA- AND FLAGELLA-ASSOCIATED PROTEIN 97-RELATED"/>
    <property type="match status" value="1"/>
</dbReference>
<dbReference type="InterPro" id="IPR029488">
    <property type="entry name" value="Hmw/CFAP97"/>
</dbReference>
<accession>T1IFE7</accession>
<dbReference type="AlphaFoldDB" id="T1IFE7"/>